<evidence type="ECO:0000313" key="2">
    <source>
        <dbReference type="EMBL" id="MFC5825249.1"/>
    </source>
</evidence>
<dbReference type="Proteomes" id="UP001596058">
    <property type="component" value="Unassembled WGS sequence"/>
</dbReference>
<protein>
    <submittedName>
        <fullName evidence="2">WXG100 family type VII secretion target</fullName>
    </submittedName>
</protein>
<proteinExistence type="predicted"/>
<keyword evidence="1" id="KW-1133">Transmembrane helix</keyword>
<gene>
    <name evidence="2" type="ORF">ACFPZ3_15410</name>
</gene>
<dbReference type="SUPFAM" id="SSF140453">
    <property type="entry name" value="EsxAB dimer-like"/>
    <property type="match status" value="1"/>
</dbReference>
<dbReference type="InterPro" id="IPR036689">
    <property type="entry name" value="ESAT-6-like_sf"/>
</dbReference>
<organism evidence="2 3">
    <name type="scientific">Nonomuraea insulae</name>
    <dbReference type="NCBI Taxonomy" id="1616787"/>
    <lineage>
        <taxon>Bacteria</taxon>
        <taxon>Bacillati</taxon>
        <taxon>Actinomycetota</taxon>
        <taxon>Actinomycetes</taxon>
        <taxon>Streptosporangiales</taxon>
        <taxon>Streptosporangiaceae</taxon>
        <taxon>Nonomuraea</taxon>
    </lineage>
</organism>
<sequence>MIAPRETLFAIRRLSVYAGVPLVGLTLLENLNVDEDKIEQAAKLWRNAARALDRPVGTLDGLPAAARKGWIADDQREFSRVTGQMHTSTEDLRDALDKMAETLEITAFAFRVFGKAMAGLGLTIAAASTYALTMMMTSPLTARVYLRYLASAADKVLTGMCAVLLTYVMGQATALGVVAGQAAQLDDVAKTVFDQSGFSRAELSEVDFSSVEIDTKKFPTFTELESDQKVPDDFWVAPKPKTS</sequence>
<evidence type="ECO:0000313" key="3">
    <source>
        <dbReference type="Proteomes" id="UP001596058"/>
    </source>
</evidence>
<dbReference type="RefSeq" id="WP_379514773.1">
    <property type="nucleotide sequence ID" value="NZ_JBHSPA010000020.1"/>
</dbReference>
<feature type="transmembrane region" description="Helical" evidence="1">
    <location>
        <begin position="116"/>
        <end position="136"/>
    </location>
</feature>
<keyword evidence="1" id="KW-0812">Transmembrane</keyword>
<keyword evidence="3" id="KW-1185">Reference proteome</keyword>
<name>A0ABW1CHM9_9ACTN</name>
<feature type="transmembrane region" description="Helical" evidence="1">
    <location>
        <begin position="156"/>
        <end position="180"/>
    </location>
</feature>
<accession>A0ABW1CHM9</accession>
<keyword evidence="1" id="KW-0472">Membrane</keyword>
<reference evidence="3" key="1">
    <citation type="journal article" date="2019" name="Int. J. Syst. Evol. Microbiol.">
        <title>The Global Catalogue of Microorganisms (GCM) 10K type strain sequencing project: providing services to taxonomists for standard genome sequencing and annotation.</title>
        <authorList>
            <consortium name="The Broad Institute Genomics Platform"/>
            <consortium name="The Broad Institute Genome Sequencing Center for Infectious Disease"/>
            <person name="Wu L."/>
            <person name="Ma J."/>
        </authorList>
    </citation>
    <scope>NUCLEOTIDE SEQUENCE [LARGE SCALE GENOMIC DNA]</scope>
    <source>
        <strain evidence="3">CCUG 53903</strain>
    </source>
</reference>
<dbReference type="Gene3D" id="1.10.287.1060">
    <property type="entry name" value="ESAT-6-like"/>
    <property type="match status" value="1"/>
</dbReference>
<evidence type="ECO:0000256" key="1">
    <source>
        <dbReference type="SAM" id="Phobius"/>
    </source>
</evidence>
<dbReference type="EMBL" id="JBHSPA010000020">
    <property type="protein sequence ID" value="MFC5825249.1"/>
    <property type="molecule type" value="Genomic_DNA"/>
</dbReference>
<comment type="caution">
    <text evidence="2">The sequence shown here is derived from an EMBL/GenBank/DDBJ whole genome shotgun (WGS) entry which is preliminary data.</text>
</comment>